<keyword evidence="6 8" id="KW-1133">Transmembrane helix</keyword>
<dbReference type="GO" id="GO:0033214">
    <property type="term" value="P:siderophore-iron import into cell"/>
    <property type="evidence" value="ECO:0007669"/>
    <property type="project" value="TreeGrafter"/>
</dbReference>
<feature type="transmembrane region" description="Helical" evidence="8">
    <location>
        <begin position="112"/>
        <end position="131"/>
    </location>
</feature>
<evidence type="ECO:0000313" key="9">
    <source>
        <dbReference type="EMBL" id="RLK52782.1"/>
    </source>
</evidence>
<dbReference type="GO" id="GO:0005886">
    <property type="term" value="C:plasma membrane"/>
    <property type="evidence" value="ECO:0007669"/>
    <property type="project" value="UniProtKB-SubCell"/>
</dbReference>
<name>A0A498CAR9_9MICO</name>
<keyword evidence="3" id="KW-0813">Transport</keyword>
<evidence type="ECO:0000256" key="2">
    <source>
        <dbReference type="ARBA" id="ARBA00007935"/>
    </source>
</evidence>
<dbReference type="SUPFAM" id="SSF81345">
    <property type="entry name" value="ABC transporter involved in vitamin B12 uptake, BtuC"/>
    <property type="match status" value="1"/>
</dbReference>
<feature type="transmembrane region" description="Helical" evidence="8">
    <location>
        <begin position="138"/>
        <end position="157"/>
    </location>
</feature>
<dbReference type="AlphaFoldDB" id="A0A498CAR9"/>
<accession>A0A498CAR9</accession>
<comment type="similarity">
    <text evidence="2">Belongs to the binding-protein-dependent transport system permease family. FecCD subfamily.</text>
</comment>
<dbReference type="GO" id="GO:0022857">
    <property type="term" value="F:transmembrane transporter activity"/>
    <property type="evidence" value="ECO:0007669"/>
    <property type="project" value="InterPro"/>
</dbReference>
<keyword evidence="4" id="KW-1003">Cell membrane</keyword>
<dbReference type="EMBL" id="RCDB01000001">
    <property type="protein sequence ID" value="RLK52782.1"/>
    <property type="molecule type" value="Genomic_DNA"/>
</dbReference>
<feature type="transmembrane region" description="Helical" evidence="8">
    <location>
        <begin position="32"/>
        <end position="51"/>
    </location>
</feature>
<feature type="transmembrane region" description="Helical" evidence="8">
    <location>
        <begin position="254"/>
        <end position="287"/>
    </location>
</feature>
<feature type="transmembrane region" description="Helical" evidence="8">
    <location>
        <begin position="209"/>
        <end position="228"/>
    </location>
</feature>
<dbReference type="InterPro" id="IPR037294">
    <property type="entry name" value="ABC_BtuC-like"/>
</dbReference>
<protein>
    <submittedName>
        <fullName evidence="9">Iron complex transport system permease protein</fullName>
    </submittedName>
</protein>
<evidence type="ECO:0000256" key="1">
    <source>
        <dbReference type="ARBA" id="ARBA00004651"/>
    </source>
</evidence>
<evidence type="ECO:0000256" key="7">
    <source>
        <dbReference type="ARBA" id="ARBA00023136"/>
    </source>
</evidence>
<dbReference type="Pfam" id="PF01032">
    <property type="entry name" value="FecCD"/>
    <property type="match status" value="1"/>
</dbReference>
<evidence type="ECO:0000313" key="10">
    <source>
        <dbReference type="Proteomes" id="UP000273158"/>
    </source>
</evidence>
<organism evidence="9 10">
    <name type="scientific">Microbacterium telephonicum</name>
    <dbReference type="NCBI Taxonomy" id="1714841"/>
    <lineage>
        <taxon>Bacteria</taxon>
        <taxon>Bacillati</taxon>
        <taxon>Actinomycetota</taxon>
        <taxon>Actinomycetes</taxon>
        <taxon>Micrococcales</taxon>
        <taxon>Microbacteriaceae</taxon>
        <taxon>Microbacterium</taxon>
    </lineage>
</organism>
<dbReference type="PANTHER" id="PTHR30472">
    <property type="entry name" value="FERRIC ENTEROBACTIN TRANSPORT SYSTEM PERMEASE PROTEIN"/>
    <property type="match status" value="1"/>
</dbReference>
<evidence type="ECO:0000256" key="3">
    <source>
        <dbReference type="ARBA" id="ARBA00022448"/>
    </source>
</evidence>
<dbReference type="Gene3D" id="1.10.3470.10">
    <property type="entry name" value="ABC transporter involved in vitamin B12 uptake, BtuC"/>
    <property type="match status" value="1"/>
</dbReference>
<keyword evidence="5 8" id="KW-0812">Transmembrane</keyword>
<evidence type="ECO:0000256" key="8">
    <source>
        <dbReference type="SAM" id="Phobius"/>
    </source>
</evidence>
<feature type="transmembrane region" description="Helical" evidence="8">
    <location>
        <begin position="299"/>
        <end position="317"/>
    </location>
</feature>
<comment type="subcellular location">
    <subcellularLocation>
        <location evidence="1">Cell membrane</location>
        <topology evidence="1">Multi-pass membrane protein</topology>
    </subcellularLocation>
</comment>
<evidence type="ECO:0000256" key="4">
    <source>
        <dbReference type="ARBA" id="ARBA00022475"/>
    </source>
</evidence>
<dbReference type="PANTHER" id="PTHR30472:SF19">
    <property type="entry name" value="PETROBACTIN IMPORT SYSTEM PERMEASE PROTEIN YCLO"/>
    <property type="match status" value="1"/>
</dbReference>
<feature type="transmembrane region" description="Helical" evidence="8">
    <location>
        <begin position="323"/>
        <end position="344"/>
    </location>
</feature>
<comment type="caution">
    <text evidence="9">The sequence shown here is derived from an EMBL/GenBank/DDBJ whole genome shotgun (WGS) entry which is preliminary data.</text>
</comment>
<proteinExistence type="inferred from homology"/>
<feature type="transmembrane region" description="Helical" evidence="8">
    <location>
        <begin position="163"/>
        <end position="188"/>
    </location>
</feature>
<keyword evidence="7 8" id="KW-0472">Membrane</keyword>
<gene>
    <name evidence="9" type="ORF">C7474_0740</name>
</gene>
<sequence length="349" mass="36987">MPDSVSVSTAPGRPASVRRSGPFATSALARRYLLTMIALAVLAVAVAAGILGWDNPAPVGSDGFWRIAQLRVTSVVVILVVAFCQAVATITFQTVTGNRIVTPSLMGFESLYTAISTSAIFFFGTAGALMVQGVAAYLLQVAVMLVFSGILYGWLLSGRYGNVQIMLLIGIILGGALAAFSTFLQRLLTPTEFDLLTARLIGSVANADATYLPIAVPLAAVAVAALWWGGGRLNVLALGRPVALGLGSPQRRDTILALLMVSILMAVSTSLIGPMTFFGFLVAMLTYQFVESYDHRRMFAMSLLIGFVVLAGAYFVMKHVFYAAGSVGIIIEIVGGTVFLLHLLRKGRL</sequence>
<evidence type="ECO:0000256" key="6">
    <source>
        <dbReference type="ARBA" id="ARBA00022989"/>
    </source>
</evidence>
<dbReference type="Proteomes" id="UP000273158">
    <property type="component" value="Unassembled WGS sequence"/>
</dbReference>
<dbReference type="InterPro" id="IPR000522">
    <property type="entry name" value="ABC_transptr_permease_BtuC"/>
</dbReference>
<keyword evidence="10" id="KW-1185">Reference proteome</keyword>
<reference evidence="9 10" key="1">
    <citation type="journal article" date="2015" name="Stand. Genomic Sci.">
        <title>Genomic Encyclopedia of Bacterial and Archaeal Type Strains, Phase III: the genomes of soil and plant-associated and newly described type strains.</title>
        <authorList>
            <person name="Whitman W.B."/>
            <person name="Woyke T."/>
            <person name="Klenk H.P."/>
            <person name="Zhou Y."/>
            <person name="Lilburn T.G."/>
            <person name="Beck B.J."/>
            <person name="De Vos P."/>
            <person name="Vandamme P."/>
            <person name="Eisen J.A."/>
            <person name="Garrity G."/>
            <person name="Hugenholtz P."/>
            <person name="Kyrpides N.C."/>
        </authorList>
    </citation>
    <scope>NUCLEOTIDE SEQUENCE [LARGE SCALE GENOMIC DNA]</scope>
    <source>
        <strain evidence="9 10">S2T63</strain>
    </source>
</reference>
<feature type="transmembrane region" description="Helical" evidence="8">
    <location>
        <begin position="72"/>
        <end position="92"/>
    </location>
</feature>
<evidence type="ECO:0000256" key="5">
    <source>
        <dbReference type="ARBA" id="ARBA00022692"/>
    </source>
</evidence>
<dbReference type="RefSeq" id="WP_241965083.1">
    <property type="nucleotide sequence ID" value="NZ_RCDB01000001.1"/>
</dbReference>